<reference evidence="1 2" key="1">
    <citation type="journal article" date="2014" name="BMC Genomics">
        <title>Genome sequencing of four Aureobasidium pullulans varieties: biotechnological potential, stress tolerance, and description of new species.</title>
        <authorList>
            <person name="Gostin Ar C."/>
            <person name="Ohm R.A."/>
            <person name="Kogej T."/>
            <person name="Sonjak S."/>
            <person name="Turk M."/>
            <person name="Zajc J."/>
            <person name="Zalar P."/>
            <person name="Grube M."/>
            <person name="Sun H."/>
            <person name="Han J."/>
            <person name="Sharma A."/>
            <person name="Chiniquy J."/>
            <person name="Ngan C.Y."/>
            <person name="Lipzen A."/>
            <person name="Barry K."/>
            <person name="Grigoriev I.V."/>
            <person name="Gunde-Cimerman N."/>
        </authorList>
    </citation>
    <scope>NUCLEOTIDE SEQUENCE [LARGE SCALE GENOMIC DNA]</scope>
    <source>
        <strain evidence="1 2">EXF-2481</strain>
    </source>
</reference>
<keyword evidence="1" id="KW-0378">Hydrolase</keyword>
<dbReference type="RefSeq" id="XP_013340968.1">
    <property type="nucleotide sequence ID" value="XM_013485514.1"/>
</dbReference>
<name>A0A074YEA0_AURSE</name>
<dbReference type="Gene3D" id="3.20.20.300">
    <property type="entry name" value="Glycoside hydrolase, family 3, N-terminal domain"/>
    <property type="match status" value="1"/>
</dbReference>
<dbReference type="GO" id="GO:0004553">
    <property type="term" value="F:hydrolase activity, hydrolyzing O-glycosyl compounds"/>
    <property type="evidence" value="ECO:0007669"/>
    <property type="project" value="InterPro"/>
</dbReference>
<dbReference type="EMBL" id="KL584770">
    <property type="protein sequence ID" value="KEQ92452.1"/>
    <property type="molecule type" value="Genomic_DNA"/>
</dbReference>
<dbReference type="GO" id="GO:0005975">
    <property type="term" value="P:carbohydrate metabolic process"/>
    <property type="evidence" value="ECO:0007669"/>
    <property type="project" value="InterPro"/>
</dbReference>
<evidence type="ECO:0000313" key="1">
    <source>
        <dbReference type="EMBL" id="KEQ92452.1"/>
    </source>
</evidence>
<proteinExistence type="predicted"/>
<accession>A0A074YEA0</accession>
<dbReference type="HOGENOM" id="CLU_2922247_0_0_1"/>
<dbReference type="InterPro" id="IPR036962">
    <property type="entry name" value="Glyco_hydro_3_N_sf"/>
</dbReference>
<sequence>MDRARWKSHVARGADDSSVDRLGFPGMCLADGPAGVRAAEKANGYPAGIHIGSRQVTSLLY</sequence>
<dbReference type="GeneID" id="25367259"/>
<dbReference type="PRINTS" id="PR00133">
    <property type="entry name" value="GLHYDRLASE3"/>
</dbReference>
<keyword evidence="2" id="KW-1185">Reference proteome</keyword>
<evidence type="ECO:0000313" key="2">
    <source>
        <dbReference type="Proteomes" id="UP000030641"/>
    </source>
</evidence>
<protein>
    <submittedName>
        <fullName evidence="1">Glycoside hydrolase family 3 protein</fullName>
    </submittedName>
</protein>
<dbReference type="InterPro" id="IPR001764">
    <property type="entry name" value="Glyco_hydro_3_N"/>
</dbReference>
<dbReference type="AlphaFoldDB" id="A0A074YEA0"/>
<organism evidence="1 2">
    <name type="scientific">Aureobasidium subglaciale (strain EXF-2481)</name>
    <name type="common">Aureobasidium pullulans var. subglaciale</name>
    <dbReference type="NCBI Taxonomy" id="1043005"/>
    <lineage>
        <taxon>Eukaryota</taxon>
        <taxon>Fungi</taxon>
        <taxon>Dikarya</taxon>
        <taxon>Ascomycota</taxon>
        <taxon>Pezizomycotina</taxon>
        <taxon>Dothideomycetes</taxon>
        <taxon>Dothideomycetidae</taxon>
        <taxon>Dothideales</taxon>
        <taxon>Saccotheciaceae</taxon>
        <taxon>Aureobasidium</taxon>
    </lineage>
</organism>
<dbReference type="Proteomes" id="UP000030641">
    <property type="component" value="Unassembled WGS sequence"/>
</dbReference>
<dbReference type="OrthoDB" id="416222at2759"/>
<gene>
    <name evidence="1" type="ORF">AUEXF2481DRAFT_42897</name>
</gene>
<dbReference type="InParanoid" id="A0A074YEA0"/>